<protein>
    <submittedName>
        <fullName evidence="2">Hemerythrin domain-containing protein</fullName>
    </submittedName>
</protein>
<comment type="caution">
    <text evidence="2">The sequence shown here is derived from an EMBL/GenBank/DDBJ whole genome shotgun (WGS) entry which is preliminary data.</text>
</comment>
<dbReference type="Gene3D" id="1.20.120.520">
    <property type="entry name" value="nmb1532 protein domain like"/>
    <property type="match status" value="1"/>
</dbReference>
<keyword evidence="3" id="KW-1185">Reference proteome</keyword>
<dbReference type="Pfam" id="PF01814">
    <property type="entry name" value="Hemerythrin"/>
    <property type="match status" value="1"/>
</dbReference>
<evidence type="ECO:0000313" key="3">
    <source>
        <dbReference type="Proteomes" id="UP001431449"/>
    </source>
</evidence>
<accession>A0ABT0GN84</accession>
<evidence type="ECO:0000313" key="2">
    <source>
        <dbReference type="EMBL" id="MCK7595455.1"/>
    </source>
</evidence>
<dbReference type="EMBL" id="JALNMH010000018">
    <property type="protein sequence ID" value="MCK7595455.1"/>
    <property type="molecule type" value="Genomic_DNA"/>
</dbReference>
<dbReference type="InterPro" id="IPR012312">
    <property type="entry name" value="Hemerythrin-like"/>
</dbReference>
<dbReference type="PANTHER" id="PTHR35585:SF1">
    <property type="entry name" value="HHE DOMAIN PROTEIN (AFU_ORTHOLOGUE AFUA_4G00730)"/>
    <property type="match status" value="1"/>
</dbReference>
<reference evidence="2" key="1">
    <citation type="submission" date="2022-04" db="EMBL/GenBank/DDBJ databases">
        <title>Lysobacter sp. CAU 1642 isolated from sea sand.</title>
        <authorList>
            <person name="Kim W."/>
        </authorList>
    </citation>
    <scope>NUCLEOTIDE SEQUENCE</scope>
    <source>
        <strain evidence="2">CAU 1642</strain>
    </source>
</reference>
<organism evidence="2 3">
    <name type="scientific">Pseudomarimonas salicorniae</name>
    <dbReference type="NCBI Taxonomy" id="2933270"/>
    <lineage>
        <taxon>Bacteria</taxon>
        <taxon>Pseudomonadati</taxon>
        <taxon>Pseudomonadota</taxon>
        <taxon>Gammaproteobacteria</taxon>
        <taxon>Lysobacterales</taxon>
        <taxon>Lysobacteraceae</taxon>
        <taxon>Pseudomarimonas</taxon>
    </lineage>
</organism>
<evidence type="ECO:0000259" key="1">
    <source>
        <dbReference type="Pfam" id="PF01814"/>
    </source>
</evidence>
<dbReference type="RefSeq" id="WP_248211410.1">
    <property type="nucleotide sequence ID" value="NZ_JALNMH010000018.1"/>
</dbReference>
<proteinExistence type="predicted"/>
<dbReference type="Proteomes" id="UP001431449">
    <property type="component" value="Unassembled WGS sequence"/>
</dbReference>
<gene>
    <name evidence="2" type="ORF">M0G41_17500</name>
</gene>
<name>A0ABT0GN84_9GAMM</name>
<feature type="domain" description="Hemerythrin-like" evidence="1">
    <location>
        <begin position="4"/>
        <end position="122"/>
    </location>
</feature>
<sequence length="152" mass="17677">MSETIFEALREDHDRQRRLIEQLAQTEGDSEERRSLFDALKSELAHHAAAEERHFYVPLIDSDLTQEKARHSIAEHHEIDELVDELESMDMANGGWLKRARHLFERVEHHLEEEEHEVFQLAGKALTEAQKRRLATDYTAAMKDARADAAHD</sequence>
<dbReference type="PANTHER" id="PTHR35585">
    <property type="entry name" value="HHE DOMAIN PROTEIN (AFU_ORTHOLOGUE AFUA_4G00730)"/>
    <property type="match status" value="1"/>
</dbReference>